<sequence length="392" mass="41507">MRHGLGSMTRRGTATAVAAGLALGLAQVPAQADKGGPPRSKEIRAHMDELVSSEAATAIIARTGGGKKEWSGSAGVSDLESGGPADPEGHFRIGSNTKTFVATVLLQLVDEGALSLDDPVERHLPGTVPNGEAITVRQILNHTSGLYNYSSVPGYEIGSWRGDDRFTTYHPEELLGAAFENDPYFEPGEGWHYSNTNFIVSGMLIERLTGNAYGDEIRARILDPLDLNDTSLPGTDHTLPDPHARGYTPVEGEGYRDATEYNPSIGWAAGEMISTTADLGRFLTALLGGDLMSSESLEAMKDTVDTGGEDSAYGLGLIEYKLDCGESVFGHGGTEVAYVSGMTQAEDGRQFVYAASLHKLENAPPGARDALLDAAYCPPDHPGEGKPGRPGK</sequence>
<dbReference type="Proteomes" id="UP000523007">
    <property type="component" value="Unassembled WGS sequence"/>
</dbReference>
<dbReference type="InterPro" id="IPR050491">
    <property type="entry name" value="AmpC-like"/>
</dbReference>
<feature type="domain" description="Beta-lactamase-related" evidence="3">
    <location>
        <begin position="53"/>
        <end position="367"/>
    </location>
</feature>
<dbReference type="RefSeq" id="WP_221446396.1">
    <property type="nucleotide sequence ID" value="NZ_JACHJT010000002.1"/>
</dbReference>
<evidence type="ECO:0000259" key="3">
    <source>
        <dbReference type="Pfam" id="PF00144"/>
    </source>
</evidence>
<reference evidence="4 5" key="1">
    <citation type="submission" date="2020-08" db="EMBL/GenBank/DDBJ databases">
        <title>Sequencing the genomes of 1000 actinobacteria strains.</title>
        <authorList>
            <person name="Klenk H.-P."/>
        </authorList>
    </citation>
    <scope>NUCLEOTIDE SEQUENCE [LARGE SCALE GENOMIC DNA]</scope>
    <source>
        <strain evidence="4 5">DSM 102030</strain>
    </source>
</reference>
<dbReference type="SUPFAM" id="SSF56601">
    <property type="entry name" value="beta-lactamase/transpeptidase-like"/>
    <property type="match status" value="1"/>
</dbReference>
<dbReference type="EMBL" id="JACHJT010000002">
    <property type="protein sequence ID" value="MBB4935486.1"/>
    <property type="molecule type" value="Genomic_DNA"/>
</dbReference>
<evidence type="ECO:0000313" key="5">
    <source>
        <dbReference type="Proteomes" id="UP000523007"/>
    </source>
</evidence>
<feature type="region of interest" description="Disordered" evidence="1">
    <location>
        <begin position="64"/>
        <end position="89"/>
    </location>
</feature>
<dbReference type="InterPro" id="IPR001466">
    <property type="entry name" value="Beta-lactam-related"/>
</dbReference>
<dbReference type="PANTHER" id="PTHR46825:SF7">
    <property type="entry name" value="D-ALANYL-D-ALANINE CARBOXYPEPTIDASE"/>
    <property type="match status" value="1"/>
</dbReference>
<accession>A0A7W7RQ31</accession>
<comment type="caution">
    <text evidence="4">The sequence shown here is derived from an EMBL/GenBank/DDBJ whole genome shotgun (WGS) entry which is preliminary data.</text>
</comment>
<dbReference type="Pfam" id="PF00144">
    <property type="entry name" value="Beta-lactamase"/>
    <property type="match status" value="1"/>
</dbReference>
<feature type="signal peptide" evidence="2">
    <location>
        <begin position="1"/>
        <end position="32"/>
    </location>
</feature>
<feature type="region of interest" description="Disordered" evidence="1">
    <location>
        <begin position="232"/>
        <end position="254"/>
    </location>
</feature>
<dbReference type="PANTHER" id="PTHR46825">
    <property type="entry name" value="D-ALANYL-D-ALANINE-CARBOXYPEPTIDASE/ENDOPEPTIDASE AMPH"/>
    <property type="match status" value="1"/>
</dbReference>
<dbReference type="InterPro" id="IPR012338">
    <property type="entry name" value="Beta-lactam/transpept-like"/>
</dbReference>
<proteinExistence type="predicted"/>
<evidence type="ECO:0000313" key="4">
    <source>
        <dbReference type="EMBL" id="MBB4935486.1"/>
    </source>
</evidence>
<dbReference type="EC" id="3.4.16.4" evidence="4"/>
<evidence type="ECO:0000256" key="1">
    <source>
        <dbReference type="SAM" id="MobiDB-lite"/>
    </source>
</evidence>
<protein>
    <submittedName>
        <fullName evidence="4">D-alanyl-D-alanine carboxypeptidase</fullName>
        <ecNumber evidence="4">3.4.16.4</ecNumber>
    </submittedName>
</protein>
<keyword evidence="4" id="KW-0378">Hydrolase</keyword>
<name>A0A7W7RQ31_9ACTN</name>
<dbReference type="GO" id="GO:0009002">
    <property type="term" value="F:serine-type D-Ala-D-Ala carboxypeptidase activity"/>
    <property type="evidence" value="ECO:0007669"/>
    <property type="project" value="UniProtKB-EC"/>
</dbReference>
<gene>
    <name evidence="4" type="ORF">F4561_006380</name>
</gene>
<feature type="chain" id="PRO_5031264332" evidence="2">
    <location>
        <begin position="33"/>
        <end position="392"/>
    </location>
</feature>
<keyword evidence="5" id="KW-1185">Reference proteome</keyword>
<keyword evidence="2" id="KW-0732">Signal</keyword>
<keyword evidence="4" id="KW-0645">Protease</keyword>
<organism evidence="4 5">
    <name type="scientific">Lipingzhangella halophila</name>
    <dbReference type="NCBI Taxonomy" id="1783352"/>
    <lineage>
        <taxon>Bacteria</taxon>
        <taxon>Bacillati</taxon>
        <taxon>Actinomycetota</taxon>
        <taxon>Actinomycetes</taxon>
        <taxon>Streptosporangiales</taxon>
        <taxon>Nocardiopsidaceae</taxon>
        <taxon>Lipingzhangella</taxon>
    </lineage>
</organism>
<keyword evidence="4" id="KW-0121">Carboxypeptidase</keyword>
<dbReference type="AlphaFoldDB" id="A0A7W7RQ31"/>
<evidence type="ECO:0000256" key="2">
    <source>
        <dbReference type="SAM" id="SignalP"/>
    </source>
</evidence>
<dbReference type="Gene3D" id="3.40.710.10">
    <property type="entry name" value="DD-peptidase/beta-lactamase superfamily"/>
    <property type="match status" value="1"/>
</dbReference>